<dbReference type="CDD" id="cd00180">
    <property type="entry name" value="PKc"/>
    <property type="match status" value="1"/>
</dbReference>
<dbReference type="STRING" id="158441.A0A226DCQ7"/>
<dbReference type="InterPro" id="IPR008271">
    <property type="entry name" value="Ser/Thr_kinase_AS"/>
</dbReference>
<sequence>MPFVFATFLIKMENQAATIAHSKDWESFKEIKLLGSGSFGLVFKIETWEGFRAVKISFPSDFDANVNVQAQREYDVIKKLPPHENVVRIYDFVAVPLGSEQIQRRFYKPDLLDSETHYTIEKYIARAQNEGKIMTTFLQMELCGPSLRSWLVDESQTNCPHVQTEIIRNLINGVKFLHNNSVMHRDLKPSNIMFSRLPSTGCEYSFPVKIGDFGNSRCYSEKDEDRTNYTMTKGTLAYAAPEVMSGNYGFQADLYSLGLIMWEVLQRIPPRAKASYFDRLVNDRDTELVQEHPIIENAEDLIISLTQRRLDRRTSSINDVELIINAAHNKYIASVHKARSPSDESPCSSMESCSSANLGKEPGNFTHSDNDNPGQLDPKDVSADVLQFYQQEALQAKEKKKDISLELTSPEQTSTSQLDTLRAYIDRAVQLGHPDDLFKDLISLMEARLGNLNSVLQSQSFKDSRDHKTFIHKF</sequence>
<dbReference type="OrthoDB" id="1405469at2759"/>
<proteinExistence type="inferred from homology"/>
<dbReference type="InterPro" id="IPR017441">
    <property type="entry name" value="Protein_kinase_ATP_BS"/>
</dbReference>
<gene>
    <name evidence="10" type="ORF">Fcan01_22035</name>
</gene>
<evidence type="ECO:0000256" key="7">
    <source>
        <dbReference type="RuleBase" id="RU000304"/>
    </source>
</evidence>
<dbReference type="Pfam" id="PF00069">
    <property type="entry name" value="Pkinase"/>
    <property type="match status" value="1"/>
</dbReference>
<evidence type="ECO:0000256" key="4">
    <source>
        <dbReference type="ARBA" id="ARBA00022840"/>
    </source>
</evidence>
<keyword evidence="1" id="KW-0808">Transferase</keyword>
<feature type="compositionally biased region" description="Low complexity" evidence="8">
    <location>
        <begin position="343"/>
        <end position="355"/>
    </location>
</feature>
<keyword evidence="7" id="KW-0723">Serine/threonine-protein kinase</keyword>
<name>A0A226DCQ7_FOLCA</name>
<dbReference type="PROSITE" id="PS00107">
    <property type="entry name" value="PROTEIN_KINASE_ATP"/>
    <property type="match status" value="1"/>
</dbReference>
<dbReference type="PROSITE" id="PS00108">
    <property type="entry name" value="PROTEIN_KINASE_ST"/>
    <property type="match status" value="1"/>
</dbReference>
<feature type="region of interest" description="Disordered" evidence="8">
    <location>
        <begin position="337"/>
        <end position="379"/>
    </location>
</feature>
<dbReference type="GO" id="GO:0004674">
    <property type="term" value="F:protein serine/threonine kinase activity"/>
    <property type="evidence" value="ECO:0007669"/>
    <property type="project" value="UniProtKB-KW"/>
</dbReference>
<dbReference type="GO" id="GO:0005634">
    <property type="term" value="C:nucleus"/>
    <property type="evidence" value="ECO:0007669"/>
    <property type="project" value="TreeGrafter"/>
</dbReference>
<accession>A0A226DCQ7</accession>
<evidence type="ECO:0000256" key="3">
    <source>
        <dbReference type="ARBA" id="ARBA00022777"/>
    </source>
</evidence>
<dbReference type="PROSITE" id="PS50011">
    <property type="entry name" value="PROTEIN_KINASE_DOM"/>
    <property type="match status" value="1"/>
</dbReference>
<dbReference type="InterPro" id="IPR011009">
    <property type="entry name" value="Kinase-like_dom_sf"/>
</dbReference>
<reference evidence="10 11" key="1">
    <citation type="submission" date="2015-12" db="EMBL/GenBank/DDBJ databases">
        <title>The genome of Folsomia candida.</title>
        <authorList>
            <person name="Faddeeva A."/>
            <person name="Derks M.F."/>
            <person name="Anvar Y."/>
            <person name="Smit S."/>
            <person name="Van Straalen N."/>
            <person name="Roelofs D."/>
        </authorList>
    </citation>
    <scope>NUCLEOTIDE SEQUENCE [LARGE SCALE GENOMIC DNA]</scope>
    <source>
        <strain evidence="10 11">VU population</strain>
        <tissue evidence="10">Whole body</tissue>
    </source>
</reference>
<dbReference type="InterPro" id="IPR000719">
    <property type="entry name" value="Prot_kinase_dom"/>
</dbReference>
<comment type="caution">
    <text evidence="10">The sequence shown here is derived from an EMBL/GenBank/DDBJ whole genome shotgun (WGS) entry which is preliminary data.</text>
</comment>
<keyword evidence="3 10" id="KW-0418">Kinase</keyword>
<evidence type="ECO:0000256" key="2">
    <source>
        <dbReference type="ARBA" id="ARBA00022741"/>
    </source>
</evidence>
<organism evidence="10 11">
    <name type="scientific">Folsomia candida</name>
    <name type="common">Springtail</name>
    <dbReference type="NCBI Taxonomy" id="158441"/>
    <lineage>
        <taxon>Eukaryota</taxon>
        <taxon>Metazoa</taxon>
        <taxon>Ecdysozoa</taxon>
        <taxon>Arthropoda</taxon>
        <taxon>Hexapoda</taxon>
        <taxon>Collembola</taxon>
        <taxon>Entomobryomorpha</taxon>
        <taxon>Isotomoidea</taxon>
        <taxon>Isotomidae</taxon>
        <taxon>Proisotominae</taxon>
        <taxon>Folsomia</taxon>
    </lineage>
</organism>
<feature type="binding site" evidence="6">
    <location>
        <position position="55"/>
    </location>
    <ligand>
        <name>ATP</name>
        <dbReference type="ChEBI" id="CHEBI:30616"/>
    </ligand>
</feature>
<dbReference type="PANTHER" id="PTHR11042">
    <property type="entry name" value="EUKARYOTIC TRANSLATION INITIATION FACTOR 2-ALPHA KINASE EIF2-ALPHA KINASE -RELATED"/>
    <property type="match status" value="1"/>
</dbReference>
<evidence type="ECO:0000256" key="1">
    <source>
        <dbReference type="ARBA" id="ARBA00022679"/>
    </source>
</evidence>
<dbReference type="SMART" id="SM00220">
    <property type="entry name" value="S_TKc"/>
    <property type="match status" value="1"/>
</dbReference>
<evidence type="ECO:0000256" key="6">
    <source>
        <dbReference type="PROSITE-ProRule" id="PRU10141"/>
    </source>
</evidence>
<comment type="similarity">
    <text evidence="5">Belongs to the protein kinase superfamily. Ser/Thr protein kinase family. GCN2 subfamily.</text>
</comment>
<dbReference type="AlphaFoldDB" id="A0A226DCQ7"/>
<evidence type="ECO:0000256" key="8">
    <source>
        <dbReference type="SAM" id="MobiDB-lite"/>
    </source>
</evidence>
<dbReference type="GO" id="GO:0005737">
    <property type="term" value="C:cytoplasm"/>
    <property type="evidence" value="ECO:0007669"/>
    <property type="project" value="TreeGrafter"/>
</dbReference>
<keyword evidence="4 6" id="KW-0067">ATP-binding</keyword>
<dbReference type="Proteomes" id="UP000198287">
    <property type="component" value="Unassembled WGS sequence"/>
</dbReference>
<keyword evidence="2 6" id="KW-0547">Nucleotide-binding</keyword>
<evidence type="ECO:0000256" key="5">
    <source>
        <dbReference type="ARBA" id="ARBA00037982"/>
    </source>
</evidence>
<feature type="domain" description="Protein kinase" evidence="9">
    <location>
        <begin position="28"/>
        <end position="332"/>
    </location>
</feature>
<dbReference type="EMBL" id="LNIX01000023">
    <property type="protein sequence ID" value="OXA43312.1"/>
    <property type="molecule type" value="Genomic_DNA"/>
</dbReference>
<dbReference type="Gene3D" id="1.10.510.10">
    <property type="entry name" value="Transferase(Phosphotransferase) domain 1"/>
    <property type="match status" value="1"/>
</dbReference>
<dbReference type="InterPro" id="IPR050339">
    <property type="entry name" value="CC_SR_Kinase"/>
</dbReference>
<dbReference type="GO" id="GO:0005524">
    <property type="term" value="F:ATP binding"/>
    <property type="evidence" value="ECO:0007669"/>
    <property type="project" value="UniProtKB-UniRule"/>
</dbReference>
<protein>
    <submittedName>
        <fullName evidence="10">Interferon-induced, double-stranded RNA-activated protein kinase</fullName>
    </submittedName>
</protein>
<dbReference type="SUPFAM" id="SSF56112">
    <property type="entry name" value="Protein kinase-like (PK-like)"/>
    <property type="match status" value="1"/>
</dbReference>
<dbReference type="Gene3D" id="3.30.200.20">
    <property type="entry name" value="Phosphorylase Kinase, domain 1"/>
    <property type="match status" value="1"/>
</dbReference>
<evidence type="ECO:0000259" key="9">
    <source>
        <dbReference type="PROSITE" id="PS50011"/>
    </source>
</evidence>
<keyword evidence="11" id="KW-1185">Reference proteome</keyword>
<evidence type="ECO:0000313" key="10">
    <source>
        <dbReference type="EMBL" id="OXA43312.1"/>
    </source>
</evidence>
<evidence type="ECO:0000313" key="11">
    <source>
        <dbReference type="Proteomes" id="UP000198287"/>
    </source>
</evidence>